<proteinExistence type="predicted"/>
<feature type="compositionally biased region" description="Acidic residues" evidence="1">
    <location>
        <begin position="37"/>
        <end position="48"/>
    </location>
</feature>
<reference evidence="2 3" key="1">
    <citation type="submission" date="2015-07" db="EMBL/GenBank/DDBJ databases">
        <title>Draft Genome Sequence of Malassezia furfur CBS1878 and Malassezia pachydermatis CBS1879.</title>
        <authorList>
            <person name="Triana S."/>
            <person name="Ohm R."/>
            <person name="Gonzalez A."/>
            <person name="DeCock H."/>
            <person name="Restrepo S."/>
            <person name="Celis A."/>
        </authorList>
    </citation>
    <scope>NUCLEOTIDE SEQUENCE [LARGE SCALE GENOMIC DNA]</scope>
    <source>
        <strain evidence="2 3">CBS 1879</strain>
    </source>
</reference>
<feature type="region of interest" description="Disordered" evidence="1">
    <location>
        <begin position="1"/>
        <end position="88"/>
    </location>
</feature>
<feature type="compositionally biased region" description="Basic and acidic residues" evidence="1">
    <location>
        <begin position="257"/>
        <end position="280"/>
    </location>
</feature>
<organism evidence="2 3">
    <name type="scientific">Malassezia pachydermatis</name>
    <dbReference type="NCBI Taxonomy" id="77020"/>
    <lineage>
        <taxon>Eukaryota</taxon>
        <taxon>Fungi</taxon>
        <taxon>Dikarya</taxon>
        <taxon>Basidiomycota</taxon>
        <taxon>Ustilaginomycotina</taxon>
        <taxon>Malasseziomycetes</taxon>
        <taxon>Malasseziales</taxon>
        <taxon>Malasseziaceae</taxon>
        <taxon>Malassezia</taxon>
    </lineage>
</organism>
<dbReference type="OrthoDB" id="5598844at2759"/>
<sequence length="438" mass="49382">MPRPRRPTRKDDDTSSTRRSTRPRRARVATTPPSDAIVDDDDDSDVYSEAEPQPPPTRARSTRASSRRGRTPRDHTPGSYSATPDVDDIASEAEAGPTVDIEGQTYRMEDDALVLETDPAGETKVNRHGHLLGGREYRVPTFRSPERDDPERLYMLSLDIARELGYRDSSYFFRKHPLFYKLYLTQDEKDTLIADGRLNNSLRTRNVTVVTARSVFQQMGARVVVQGRQVTDDYYEAQARAEGKREGMLVTLSSMEDVARSDRRRENERDRDRGRRRTDAVTHTTVDPQGEMVTTTFGDDGQSPFVRAGTSLYRRGPLQRADVTEENWMAVYAKSVREMNTELLVARRDHMWAMAPSAKAPATKVEDPAAAMKVDPDDHLFCDTRPPWERAQDTDVAARQQAAQAAQRRARRAAEPPIGLYDPHTHTPLAEPGAEVGT</sequence>
<dbReference type="EMBL" id="LGAV01000001">
    <property type="protein sequence ID" value="KOS16511.1"/>
    <property type="molecule type" value="Genomic_DNA"/>
</dbReference>
<dbReference type="VEuPathDB" id="FungiDB:Malapachy_3359"/>
<feature type="region of interest" description="Disordered" evidence="1">
    <location>
        <begin position="256"/>
        <end position="281"/>
    </location>
</feature>
<gene>
    <name evidence="2" type="ORF">Malapachy_3359</name>
</gene>
<evidence type="ECO:0000313" key="3">
    <source>
        <dbReference type="Proteomes" id="UP000037751"/>
    </source>
</evidence>
<dbReference type="RefSeq" id="XP_017994143.1">
    <property type="nucleotide sequence ID" value="XM_018137831.1"/>
</dbReference>
<comment type="caution">
    <text evidence="2">The sequence shown here is derived from an EMBL/GenBank/DDBJ whole genome shotgun (WGS) entry which is preliminary data.</text>
</comment>
<keyword evidence="3" id="KW-1185">Reference proteome</keyword>
<dbReference type="InterPro" id="IPR013933">
    <property type="entry name" value="CRC_Rsc7/Swp82"/>
</dbReference>
<dbReference type="Proteomes" id="UP000037751">
    <property type="component" value="Unassembled WGS sequence"/>
</dbReference>
<protein>
    <submittedName>
        <fullName evidence="2">Uncharacterized protein</fullName>
    </submittedName>
</protein>
<dbReference type="GeneID" id="28729707"/>
<dbReference type="AlphaFoldDB" id="A0A0M8MZ90"/>
<dbReference type="Pfam" id="PF08624">
    <property type="entry name" value="CRC_subunit"/>
    <property type="match status" value="1"/>
</dbReference>
<feature type="region of interest" description="Disordered" evidence="1">
    <location>
        <begin position="390"/>
        <end position="438"/>
    </location>
</feature>
<evidence type="ECO:0000256" key="1">
    <source>
        <dbReference type="SAM" id="MobiDB-lite"/>
    </source>
</evidence>
<evidence type="ECO:0000313" key="2">
    <source>
        <dbReference type="EMBL" id="KOS16511.1"/>
    </source>
</evidence>
<feature type="compositionally biased region" description="Low complexity" evidence="1">
    <location>
        <begin position="397"/>
        <end position="407"/>
    </location>
</feature>
<accession>A0A0M8MZ90</accession>
<dbReference type="STRING" id="77020.A0A0M8MZ90"/>
<name>A0A0M8MZ90_9BASI</name>